<dbReference type="InterPro" id="IPR024954">
    <property type="entry name" value="SSRP1_DD"/>
</dbReference>
<dbReference type="GO" id="GO:0003677">
    <property type="term" value="F:DNA binding"/>
    <property type="evidence" value="ECO:0007669"/>
    <property type="project" value="UniProtKB-UniRule"/>
</dbReference>
<dbReference type="FunFam" id="2.30.29.220:FF:000001">
    <property type="entry name" value="FACT complex subunit SSRP1"/>
    <property type="match status" value="1"/>
</dbReference>
<evidence type="ECO:0000313" key="16">
    <source>
        <dbReference type="Proteomes" id="UP000683360"/>
    </source>
</evidence>
<dbReference type="SUPFAM" id="SSF47095">
    <property type="entry name" value="HMG-box"/>
    <property type="match status" value="1"/>
</dbReference>
<feature type="compositionally biased region" description="Acidic residues" evidence="13">
    <location>
        <begin position="810"/>
        <end position="832"/>
    </location>
</feature>
<evidence type="ECO:0000256" key="12">
    <source>
        <dbReference type="PROSITE-ProRule" id="PRU00267"/>
    </source>
</evidence>
<feature type="compositionally biased region" description="Basic residues" evidence="13">
    <location>
        <begin position="975"/>
        <end position="985"/>
    </location>
</feature>
<feature type="region of interest" description="Disordered" evidence="13">
    <location>
        <begin position="951"/>
        <end position="1083"/>
    </location>
</feature>
<evidence type="ECO:0000256" key="4">
    <source>
        <dbReference type="ARBA" id="ARBA00022454"/>
    </source>
</evidence>
<dbReference type="Gene3D" id="2.30.29.220">
    <property type="entry name" value="Structure-specific recognition protein (SSRP1)"/>
    <property type="match status" value="1"/>
</dbReference>
<comment type="similarity">
    <text evidence="3">Belongs to the SSRP1 family.</text>
</comment>
<dbReference type="GO" id="GO:0035101">
    <property type="term" value="C:FACT complex"/>
    <property type="evidence" value="ECO:0007669"/>
    <property type="project" value="TreeGrafter"/>
</dbReference>
<feature type="compositionally biased region" description="Basic residues" evidence="13">
    <location>
        <begin position="283"/>
        <end position="294"/>
    </location>
</feature>
<comment type="caution">
    <text evidence="15">The sequence shown here is derived from an EMBL/GenBank/DDBJ whole genome shotgun (WGS) entry which is preliminary data.</text>
</comment>
<dbReference type="GO" id="GO:0031491">
    <property type="term" value="F:nucleosome binding"/>
    <property type="evidence" value="ECO:0007669"/>
    <property type="project" value="TreeGrafter"/>
</dbReference>
<dbReference type="InterPro" id="IPR035417">
    <property type="entry name" value="SSRP1/POB3_N"/>
</dbReference>
<dbReference type="InterPro" id="IPR048993">
    <property type="entry name" value="SSRP1-like_PH1"/>
</dbReference>
<dbReference type="GO" id="GO:0006281">
    <property type="term" value="P:DNA repair"/>
    <property type="evidence" value="ECO:0007669"/>
    <property type="project" value="UniProtKB-KW"/>
</dbReference>
<dbReference type="AlphaFoldDB" id="A0A8S3STN5"/>
<evidence type="ECO:0000256" key="1">
    <source>
        <dbReference type="ARBA" id="ARBA00004123"/>
    </source>
</evidence>
<evidence type="ECO:0000256" key="8">
    <source>
        <dbReference type="ARBA" id="ARBA00023125"/>
    </source>
</evidence>
<evidence type="ECO:0000256" key="13">
    <source>
        <dbReference type="SAM" id="MobiDB-lite"/>
    </source>
</evidence>
<dbReference type="Gene3D" id="3.60.10.10">
    <property type="entry name" value="Endonuclease/exonuclease/phosphatase"/>
    <property type="match status" value="1"/>
</dbReference>
<dbReference type="SUPFAM" id="SSF56219">
    <property type="entry name" value="DNase I-like"/>
    <property type="match status" value="1"/>
</dbReference>
<dbReference type="FunFam" id="2.30.29.30:FF:000098">
    <property type="entry name" value="Fact complex subunit ssrp1"/>
    <property type="match status" value="1"/>
</dbReference>
<dbReference type="PROSITE" id="PS50118">
    <property type="entry name" value="HMG_BOX_2"/>
    <property type="match status" value="1"/>
</dbReference>
<dbReference type="Pfam" id="PF17292">
    <property type="entry name" value="POB3_N"/>
    <property type="match status" value="1"/>
</dbReference>
<keyword evidence="5" id="KW-0235">DNA replication</keyword>
<dbReference type="CDD" id="cd21994">
    <property type="entry name" value="HMG-box_SSRP1-like"/>
    <property type="match status" value="1"/>
</dbReference>
<dbReference type="GO" id="GO:1902275">
    <property type="term" value="P:regulation of chromatin organization"/>
    <property type="evidence" value="ECO:0007669"/>
    <property type="project" value="TreeGrafter"/>
</dbReference>
<dbReference type="GO" id="GO:0006260">
    <property type="term" value="P:DNA replication"/>
    <property type="evidence" value="ECO:0007669"/>
    <property type="project" value="UniProtKB-KW"/>
</dbReference>
<evidence type="ECO:0000256" key="9">
    <source>
        <dbReference type="ARBA" id="ARBA00023163"/>
    </source>
</evidence>
<dbReference type="PANTHER" id="PTHR45849">
    <property type="entry name" value="FACT COMPLEX SUBUNIT SSRP1"/>
    <property type="match status" value="1"/>
</dbReference>
<dbReference type="EMBL" id="CAJPWZ010001767">
    <property type="protein sequence ID" value="CAG2222894.1"/>
    <property type="molecule type" value="Genomic_DNA"/>
</dbReference>
<keyword evidence="4" id="KW-0158">Chromosome</keyword>
<proteinExistence type="inferred from homology"/>
<dbReference type="Gene3D" id="1.10.30.10">
    <property type="entry name" value="High mobility group box domain"/>
    <property type="match status" value="1"/>
</dbReference>
<protein>
    <submittedName>
        <fullName evidence="15">SSRP1</fullName>
    </submittedName>
</protein>
<feature type="DNA-binding region" description="HMG box" evidence="12">
    <location>
        <begin position="883"/>
        <end position="951"/>
    </location>
</feature>
<evidence type="ECO:0000256" key="5">
    <source>
        <dbReference type="ARBA" id="ARBA00022705"/>
    </source>
</evidence>
<dbReference type="InterPro" id="IPR011993">
    <property type="entry name" value="PH-like_dom_sf"/>
</dbReference>
<feature type="compositionally biased region" description="Basic and acidic residues" evidence="13">
    <location>
        <begin position="1044"/>
        <end position="1053"/>
    </location>
</feature>
<dbReference type="InterPro" id="IPR050454">
    <property type="entry name" value="RTT106/SSRP1_HistChap/FACT"/>
</dbReference>
<organism evidence="15 16">
    <name type="scientific">Mytilus edulis</name>
    <name type="common">Blue mussel</name>
    <dbReference type="NCBI Taxonomy" id="6550"/>
    <lineage>
        <taxon>Eukaryota</taxon>
        <taxon>Metazoa</taxon>
        <taxon>Spiralia</taxon>
        <taxon>Lophotrochozoa</taxon>
        <taxon>Mollusca</taxon>
        <taxon>Bivalvia</taxon>
        <taxon>Autobranchia</taxon>
        <taxon>Pteriomorphia</taxon>
        <taxon>Mytilida</taxon>
        <taxon>Mytiloidea</taxon>
        <taxon>Mytilidae</taxon>
        <taxon>Mytilinae</taxon>
        <taxon>Mytilus</taxon>
    </lineage>
</organism>
<dbReference type="Pfam" id="PF00505">
    <property type="entry name" value="HMG_box"/>
    <property type="match status" value="1"/>
</dbReference>
<dbReference type="InterPro" id="IPR036910">
    <property type="entry name" value="HMG_box_dom_sf"/>
</dbReference>
<dbReference type="GO" id="GO:0003824">
    <property type="term" value="F:catalytic activity"/>
    <property type="evidence" value="ECO:0007669"/>
    <property type="project" value="InterPro"/>
</dbReference>
<dbReference type="Proteomes" id="UP000683360">
    <property type="component" value="Unassembled WGS sequence"/>
</dbReference>
<keyword evidence="7" id="KW-0805">Transcription regulation</keyword>
<dbReference type="Pfam" id="PF03531">
    <property type="entry name" value="SSrecog"/>
    <property type="match status" value="1"/>
</dbReference>
<dbReference type="SUPFAM" id="SSF50729">
    <property type="entry name" value="PH domain-like"/>
    <property type="match status" value="1"/>
</dbReference>
<dbReference type="Pfam" id="PF08512">
    <property type="entry name" value="Rttp106-like_middle"/>
    <property type="match status" value="1"/>
</dbReference>
<evidence type="ECO:0000313" key="15">
    <source>
        <dbReference type="EMBL" id="CAG2222894.1"/>
    </source>
</evidence>
<dbReference type="SMART" id="SM00398">
    <property type="entry name" value="HMG"/>
    <property type="match status" value="1"/>
</dbReference>
<dbReference type="InterPro" id="IPR009071">
    <property type="entry name" value="HMG_box_dom"/>
</dbReference>
<evidence type="ECO:0000256" key="6">
    <source>
        <dbReference type="ARBA" id="ARBA00022763"/>
    </source>
</evidence>
<evidence type="ECO:0000256" key="10">
    <source>
        <dbReference type="ARBA" id="ARBA00023204"/>
    </source>
</evidence>
<feature type="region of interest" description="Disordered" evidence="13">
    <location>
        <begin position="767"/>
        <end position="891"/>
    </location>
</feature>
<dbReference type="Pfam" id="PF21103">
    <property type="entry name" value="PH1_SSRP1-like"/>
    <property type="match status" value="1"/>
</dbReference>
<dbReference type="GO" id="GO:0042393">
    <property type="term" value="F:histone binding"/>
    <property type="evidence" value="ECO:0007669"/>
    <property type="project" value="TreeGrafter"/>
</dbReference>
<dbReference type="Gene3D" id="2.30.29.30">
    <property type="entry name" value="Pleckstrin-homology domain (PH domain)/Phosphotyrosine-binding domain (PTB)"/>
    <property type="match status" value="2"/>
</dbReference>
<reference evidence="15" key="1">
    <citation type="submission" date="2021-03" db="EMBL/GenBank/DDBJ databases">
        <authorList>
            <person name="Bekaert M."/>
        </authorList>
    </citation>
    <scope>NUCLEOTIDE SEQUENCE</scope>
</reference>
<evidence type="ECO:0000256" key="11">
    <source>
        <dbReference type="ARBA" id="ARBA00023242"/>
    </source>
</evidence>
<comment type="subcellular location">
    <subcellularLocation>
        <location evidence="2">Chromosome</location>
    </subcellularLocation>
    <subcellularLocation>
        <location evidence="1">Nucleus</location>
    </subcellularLocation>
</comment>
<dbReference type="FunFam" id="2.30.29.150:FF:000001">
    <property type="entry name" value="Fact complex subunit ssrp1"/>
    <property type="match status" value="1"/>
</dbReference>
<dbReference type="InterPro" id="IPR038167">
    <property type="entry name" value="SSRP1_sf"/>
</dbReference>
<feature type="compositionally biased region" description="Basic residues" evidence="13">
    <location>
        <begin position="1018"/>
        <end position="1043"/>
    </location>
</feature>
<dbReference type="Gene3D" id="2.30.29.150">
    <property type="match status" value="1"/>
</dbReference>
<dbReference type="PRINTS" id="PR00887">
    <property type="entry name" value="SSRCOGNITION"/>
</dbReference>
<keyword evidence="11 12" id="KW-0539">Nucleus</keyword>
<dbReference type="CDD" id="cd13231">
    <property type="entry name" value="PH2_SSRP1-like"/>
    <property type="match status" value="1"/>
</dbReference>
<dbReference type="CDD" id="cd13230">
    <property type="entry name" value="PH1_SSRP1-like"/>
    <property type="match status" value="1"/>
</dbReference>
<evidence type="ECO:0000256" key="2">
    <source>
        <dbReference type="ARBA" id="ARBA00004286"/>
    </source>
</evidence>
<evidence type="ECO:0000256" key="3">
    <source>
        <dbReference type="ARBA" id="ARBA00010060"/>
    </source>
</evidence>
<dbReference type="InterPro" id="IPR000969">
    <property type="entry name" value="SSRP1/POB3"/>
</dbReference>
<keyword evidence="10" id="KW-0234">DNA repair</keyword>
<feature type="compositionally biased region" description="Low complexity" evidence="13">
    <location>
        <begin position="1074"/>
        <end position="1083"/>
    </location>
</feature>
<keyword evidence="6" id="KW-0227">DNA damage</keyword>
<dbReference type="PANTHER" id="PTHR45849:SF1">
    <property type="entry name" value="FACT COMPLEX SUBUNIT SSRP1"/>
    <property type="match status" value="1"/>
</dbReference>
<feature type="compositionally biased region" description="Acidic residues" evidence="13">
    <location>
        <begin position="775"/>
        <end position="784"/>
    </location>
</feature>
<dbReference type="SMART" id="SM01287">
    <property type="entry name" value="Rtt106"/>
    <property type="match status" value="1"/>
</dbReference>
<keyword evidence="16" id="KW-1185">Reference proteome</keyword>
<sequence>MSGTETWLSDDIKTTEFFSNDLGYQVYRHDRNKDPHGGVLIAVKDNLELLNVKKSKTIELISGMIKLPKTKKLIIAGYYRPPGRTDDLYLTNSHKEITDLKTNNKNTIHIIGGDFNAPDISWESNSITGSKHYPLRVSQTYLDISQDMALEQMVKFPTRLQNTLDLILTSHPSFMIRCKPLPPIGLKSDHDIVLYDTNIQPNRVKPTRRKIFLWKKANMKAIKISLKNFGEQFCQSKDQTVEAMWKAIKTILEQLIEKHVPTKQTMNRHTHPWINTQTRRAMRRKQRAHSKAKRSNNPSDWEKYKKLKANTQKETRKAHRKYIQDVVSNDFKENPKRFYTYVKRKVEQFTGMEVNTSEWLKRARGHCLKFRLNNGNVHRFDGFKDDDFEKLASFISKYYSVSLEKRDVSVKGWNWGLAKFEGNSLEFDIDNKLAFEIPLNNVSHSTTAKNEVTLEFHMNDDAAVSLTEIRFHIPNDPKDSEKDTVQEFYNQVVDKADIIQATGDAICNLSEVQCLTPRGRYDIKIYGTFLQLHGKTFDYKIPYTTVLRLFLLPHKDGRQVFFVVSLDPPIKQGQTRYHFLILLFNQEDEMTIDLSLTEEELETKFDGKLQKEMSGPEFELVSRIFKSVTTRKITVPGTFKSNSGAQAIGCSYKAATGFLYPLERGFIFVHKPPMHIRFDEIGNVNFARSAGNTRSFDFDVETKSGTTYNFVGIEKDEYGKLYDFVSQKKLSVKNIGGKSKQKYDEDILASDNEETNTDHYLERMKQEGKDRFSGDEDDDSDSSDESFNPGESGSEVAEEYDSNPPTTSDSETDYEYDSGGDNASEDGEQDEEAKEKRAEKKKQQKEKKEKEKKEKKSKTAKTVKEGSTRKKKKQKKDVDPNKPKRPMTSYMMWFSTNRNDIKEKNPDASITDISKKGGELWRAMDASERGEWEQKFLKAKEEYNVAMEEYLKNKPEAGSGEESGDGEDSRLSSSSKKKKSQKSSPKKAVDTKAGAGGNYKSKEYISSDSSSDSDAPLKKKIKKEKSKPKEGKKKGKEKGKKEQKKKESEEEKSSSAGELPSDEEILATPESSHKGSGSESGSD</sequence>
<dbReference type="InterPro" id="IPR013719">
    <property type="entry name" value="RTT106/SPT16-like_middle_dom"/>
</dbReference>
<evidence type="ECO:0000259" key="14">
    <source>
        <dbReference type="PROSITE" id="PS50118"/>
    </source>
</evidence>
<gene>
    <name evidence="15" type="ORF">MEDL_36104</name>
</gene>
<dbReference type="OrthoDB" id="498543at2759"/>
<feature type="region of interest" description="Disordered" evidence="13">
    <location>
        <begin position="283"/>
        <end position="303"/>
    </location>
</feature>
<evidence type="ECO:0000256" key="7">
    <source>
        <dbReference type="ARBA" id="ARBA00023015"/>
    </source>
</evidence>
<name>A0A8S3STN5_MYTED</name>
<dbReference type="Pfam" id="PF14529">
    <property type="entry name" value="Exo_endo_phos_2"/>
    <property type="match status" value="1"/>
</dbReference>
<keyword evidence="8 12" id="KW-0238">DNA-binding</keyword>
<feature type="domain" description="HMG box" evidence="14">
    <location>
        <begin position="883"/>
        <end position="951"/>
    </location>
</feature>
<dbReference type="InterPro" id="IPR036691">
    <property type="entry name" value="Endo/exonu/phosph_ase_sf"/>
</dbReference>
<accession>A0A8S3STN5</accession>
<dbReference type="InterPro" id="IPR005135">
    <property type="entry name" value="Endo/exonuclease/phosphatase"/>
</dbReference>
<keyword evidence="9" id="KW-0804">Transcription</keyword>